<dbReference type="Proteomes" id="UP001219934">
    <property type="component" value="Unassembled WGS sequence"/>
</dbReference>
<gene>
    <name evidence="2" type="ORF">JOQ06_018486</name>
</gene>
<evidence type="ECO:0000256" key="1">
    <source>
        <dbReference type="SAM" id="MobiDB-lite"/>
    </source>
</evidence>
<evidence type="ECO:0000313" key="3">
    <source>
        <dbReference type="Proteomes" id="UP001219934"/>
    </source>
</evidence>
<comment type="caution">
    <text evidence="2">The sequence shown here is derived from an EMBL/GenBank/DDBJ whole genome shotgun (WGS) entry which is preliminary data.</text>
</comment>
<accession>A0AAD6F3B4</accession>
<reference evidence="2" key="1">
    <citation type="submission" date="2022-11" db="EMBL/GenBank/DDBJ databases">
        <title>Chromosome-level genome of Pogonophryne albipinna.</title>
        <authorList>
            <person name="Jo E."/>
        </authorList>
    </citation>
    <scope>NUCLEOTIDE SEQUENCE</scope>
    <source>
        <strain evidence="2">SGF0006</strain>
        <tissue evidence="2">Muscle</tissue>
    </source>
</reference>
<name>A0AAD6F3B4_9TELE</name>
<feature type="region of interest" description="Disordered" evidence="1">
    <location>
        <begin position="37"/>
        <end position="74"/>
    </location>
</feature>
<keyword evidence="3" id="KW-1185">Reference proteome</keyword>
<proteinExistence type="predicted"/>
<sequence length="74" mass="8338">MLWGCFSAKGPGRLIRVKEIMNGAMYPIKQFFKVRISAPSNEDPPNEDPPKDLHPKNSVSTIDPFPCNVRENPL</sequence>
<protein>
    <submittedName>
        <fullName evidence="2">Uncharacterized protein</fullName>
    </submittedName>
</protein>
<dbReference type="AlphaFoldDB" id="A0AAD6F3B4"/>
<dbReference type="EMBL" id="JAPTMU010000287">
    <property type="protein sequence ID" value="KAJ4919468.1"/>
    <property type="molecule type" value="Genomic_DNA"/>
</dbReference>
<organism evidence="2 3">
    <name type="scientific">Pogonophryne albipinna</name>
    <dbReference type="NCBI Taxonomy" id="1090488"/>
    <lineage>
        <taxon>Eukaryota</taxon>
        <taxon>Metazoa</taxon>
        <taxon>Chordata</taxon>
        <taxon>Craniata</taxon>
        <taxon>Vertebrata</taxon>
        <taxon>Euteleostomi</taxon>
        <taxon>Actinopterygii</taxon>
        <taxon>Neopterygii</taxon>
        <taxon>Teleostei</taxon>
        <taxon>Neoteleostei</taxon>
        <taxon>Acanthomorphata</taxon>
        <taxon>Eupercaria</taxon>
        <taxon>Perciformes</taxon>
        <taxon>Notothenioidei</taxon>
        <taxon>Pogonophryne</taxon>
    </lineage>
</organism>
<evidence type="ECO:0000313" key="2">
    <source>
        <dbReference type="EMBL" id="KAJ4919468.1"/>
    </source>
</evidence>